<reference evidence="5" key="2">
    <citation type="submission" date="2025-09" db="UniProtKB">
        <authorList>
            <consortium name="Ensembl"/>
        </authorList>
    </citation>
    <scope>IDENTIFICATION</scope>
</reference>
<dbReference type="AlphaFoldDB" id="A0A8C4R5J8"/>
<dbReference type="PROSITE" id="PS50088">
    <property type="entry name" value="ANK_REPEAT"/>
    <property type="match status" value="2"/>
</dbReference>
<evidence type="ECO:0000313" key="5">
    <source>
        <dbReference type="Ensembl" id="ENSEBUP00000025420.1"/>
    </source>
</evidence>
<name>A0A8C4R5J8_EPTBU</name>
<feature type="repeat" description="ANK" evidence="4">
    <location>
        <begin position="87"/>
        <end position="119"/>
    </location>
</feature>
<sequence length="226" mass="24766">MAARLHRVCSTSSWHMDQGQGGEAPLCKLCRANLRIRVESGRRELAHHRTTRVQLCLALLSHYYIVRGNRKEAARIAKEFYDYGSLGEWTPLHEAARNGRLQVLQTLLTQPCDVNAVTFDLHTPLHEACRGGHVACVRELVHVGAKIHAISASGSTPLSLACAADNVACVSYLMLVGANPHSSPLHSPIHLSAARGKHIVSSAINDRHDVMLFASFTLHLHLTPTT</sequence>
<dbReference type="Ensembl" id="ENSEBUT00000025996.1">
    <property type="protein sequence ID" value="ENSEBUP00000025420.1"/>
    <property type="gene ID" value="ENSEBUG00000015674.1"/>
</dbReference>
<dbReference type="Pfam" id="PF12796">
    <property type="entry name" value="Ank_2"/>
    <property type="match status" value="1"/>
</dbReference>
<accession>A0A8C4R5J8</accession>
<keyword evidence="6" id="KW-1185">Reference proteome</keyword>
<dbReference type="PANTHER" id="PTHR24136">
    <property type="entry name" value="SOWAH (DROSOPHILA) HOMOLOG"/>
    <property type="match status" value="1"/>
</dbReference>
<keyword evidence="3 4" id="KW-0040">ANK repeat</keyword>
<dbReference type="SUPFAM" id="SSF48403">
    <property type="entry name" value="Ankyrin repeat"/>
    <property type="match status" value="1"/>
</dbReference>
<dbReference type="InterPro" id="IPR036770">
    <property type="entry name" value="Ankyrin_rpt-contain_sf"/>
</dbReference>
<dbReference type="Gene3D" id="1.25.40.20">
    <property type="entry name" value="Ankyrin repeat-containing domain"/>
    <property type="match status" value="1"/>
</dbReference>
<dbReference type="InterPro" id="IPR002110">
    <property type="entry name" value="Ankyrin_rpt"/>
</dbReference>
<dbReference type="PANTHER" id="PTHR24136:SF15">
    <property type="entry name" value="ANK_REP_REGION DOMAIN-CONTAINING PROTEIN"/>
    <property type="match status" value="1"/>
</dbReference>
<dbReference type="Proteomes" id="UP000694388">
    <property type="component" value="Unplaced"/>
</dbReference>
<dbReference type="GO" id="GO:0045732">
    <property type="term" value="P:positive regulation of protein catabolic process"/>
    <property type="evidence" value="ECO:0007669"/>
    <property type="project" value="TreeGrafter"/>
</dbReference>
<protein>
    <submittedName>
        <fullName evidence="5">Uncharacterized protein</fullName>
    </submittedName>
</protein>
<dbReference type="PROSITE" id="PS50297">
    <property type="entry name" value="ANK_REP_REGION"/>
    <property type="match status" value="2"/>
</dbReference>
<organism evidence="5 6">
    <name type="scientific">Eptatretus burgeri</name>
    <name type="common">Inshore hagfish</name>
    <dbReference type="NCBI Taxonomy" id="7764"/>
    <lineage>
        <taxon>Eukaryota</taxon>
        <taxon>Metazoa</taxon>
        <taxon>Chordata</taxon>
        <taxon>Craniata</taxon>
        <taxon>Vertebrata</taxon>
        <taxon>Cyclostomata</taxon>
        <taxon>Myxini</taxon>
        <taxon>Myxiniformes</taxon>
        <taxon>Myxinidae</taxon>
        <taxon>Eptatretinae</taxon>
        <taxon>Eptatretus</taxon>
    </lineage>
</organism>
<evidence type="ECO:0000313" key="6">
    <source>
        <dbReference type="Proteomes" id="UP000694388"/>
    </source>
</evidence>
<dbReference type="GO" id="GO:0016567">
    <property type="term" value="P:protein ubiquitination"/>
    <property type="evidence" value="ECO:0007669"/>
    <property type="project" value="TreeGrafter"/>
</dbReference>
<dbReference type="InterPro" id="IPR051573">
    <property type="entry name" value="Ankyrin-SOCS_box_domain"/>
</dbReference>
<dbReference type="GeneTree" id="ENSGT00940000165059"/>
<evidence type="ECO:0000256" key="4">
    <source>
        <dbReference type="PROSITE-ProRule" id="PRU00023"/>
    </source>
</evidence>
<evidence type="ECO:0000256" key="2">
    <source>
        <dbReference type="ARBA" id="ARBA00022737"/>
    </source>
</evidence>
<reference evidence="5" key="1">
    <citation type="submission" date="2025-08" db="UniProtKB">
        <authorList>
            <consortium name="Ensembl"/>
        </authorList>
    </citation>
    <scope>IDENTIFICATION</scope>
</reference>
<dbReference type="SMART" id="SM00248">
    <property type="entry name" value="ANK"/>
    <property type="match status" value="3"/>
</dbReference>
<proteinExistence type="inferred from homology"/>
<evidence type="ECO:0000256" key="3">
    <source>
        <dbReference type="ARBA" id="ARBA00023043"/>
    </source>
</evidence>
<feature type="repeat" description="ANK" evidence="4">
    <location>
        <begin position="120"/>
        <end position="152"/>
    </location>
</feature>
<comment type="similarity">
    <text evidence="1">Belongs to the ankyrin SOCS box (ASB) family.</text>
</comment>
<keyword evidence="2" id="KW-0677">Repeat</keyword>
<evidence type="ECO:0000256" key="1">
    <source>
        <dbReference type="ARBA" id="ARBA00005949"/>
    </source>
</evidence>